<evidence type="ECO:0000313" key="1">
    <source>
        <dbReference type="EMBL" id="KGG52054.1"/>
    </source>
</evidence>
<sequence>MVMGIYCEGLVPFPWCFKSPIEDPEEAGIEFDKWENVGTFAEFPVKMDEIPSGVPVFGRTVLVLFRLLLMLLS</sequence>
<keyword evidence="2" id="KW-1185">Reference proteome</keyword>
<dbReference type="EMBL" id="JMKJ01000133">
    <property type="protein sequence ID" value="KGG52054.1"/>
    <property type="molecule type" value="Genomic_DNA"/>
</dbReference>
<name>A0A098VTB3_9MICR</name>
<proteinExistence type="predicted"/>
<gene>
    <name evidence="1" type="ORF">DI09_21p260</name>
</gene>
<dbReference type="RefSeq" id="XP_013238481.1">
    <property type="nucleotide sequence ID" value="XM_013383027.1"/>
</dbReference>
<protein>
    <submittedName>
        <fullName evidence="1">Uncharacterized protein</fullName>
    </submittedName>
</protein>
<evidence type="ECO:0000313" key="2">
    <source>
        <dbReference type="Proteomes" id="UP000029725"/>
    </source>
</evidence>
<organism evidence="1 2">
    <name type="scientific">Mitosporidium daphniae</name>
    <dbReference type="NCBI Taxonomy" id="1485682"/>
    <lineage>
        <taxon>Eukaryota</taxon>
        <taxon>Fungi</taxon>
        <taxon>Fungi incertae sedis</taxon>
        <taxon>Microsporidia</taxon>
        <taxon>Mitosporidium</taxon>
    </lineage>
</organism>
<reference evidence="1 2" key="1">
    <citation type="submission" date="2014-04" db="EMBL/GenBank/DDBJ databases">
        <title>A new species of microsporidia sheds light on the evolution of extreme parasitism.</title>
        <authorList>
            <person name="Haag K.L."/>
            <person name="James T.Y."/>
            <person name="Larsson R."/>
            <person name="Schaer T.M."/>
            <person name="Refardt D."/>
            <person name="Pombert J.-F."/>
            <person name="Ebert D."/>
        </authorList>
    </citation>
    <scope>NUCLEOTIDE SEQUENCE [LARGE SCALE GENOMIC DNA]</scope>
    <source>
        <strain evidence="1 2">UGP3</strain>
        <tissue evidence="1">Spores</tissue>
    </source>
</reference>
<dbReference type="HOGENOM" id="CLU_2705341_0_0_1"/>
<dbReference type="GeneID" id="25259074"/>
<dbReference type="Proteomes" id="UP000029725">
    <property type="component" value="Unassembled WGS sequence"/>
</dbReference>
<dbReference type="AlphaFoldDB" id="A0A098VTB3"/>
<accession>A0A098VTB3</accession>
<comment type="caution">
    <text evidence="1">The sequence shown here is derived from an EMBL/GenBank/DDBJ whole genome shotgun (WGS) entry which is preliminary data.</text>
</comment>
<dbReference type="VEuPathDB" id="MicrosporidiaDB:DI09_21p260"/>